<dbReference type="EMBL" id="VSRR010018396">
    <property type="protein sequence ID" value="MPC61304.1"/>
    <property type="molecule type" value="Genomic_DNA"/>
</dbReference>
<dbReference type="AlphaFoldDB" id="A0A5B7GXJ5"/>
<organism evidence="1 2">
    <name type="scientific">Portunus trituberculatus</name>
    <name type="common">Swimming crab</name>
    <name type="synonym">Neptunus trituberculatus</name>
    <dbReference type="NCBI Taxonomy" id="210409"/>
    <lineage>
        <taxon>Eukaryota</taxon>
        <taxon>Metazoa</taxon>
        <taxon>Ecdysozoa</taxon>
        <taxon>Arthropoda</taxon>
        <taxon>Crustacea</taxon>
        <taxon>Multicrustacea</taxon>
        <taxon>Malacostraca</taxon>
        <taxon>Eumalacostraca</taxon>
        <taxon>Eucarida</taxon>
        <taxon>Decapoda</taxon>
        <taxon>Pleocyemata</taxon>
        <taxon>Brachyura</taxon>
        <taxon>Eubrachyura</taxon>
        <taxon>Portunoidea</taxon>
        <taxon>Portunidae</taxon>
        <taxon>Portuninae</taxon>
        <taxon>Portunus</taxon>
    </lineage>
</organism>
<comment type="caution">
    <text evidence="1">The sequence shown here is derived from an EMBL/GenBank/DDBJ whole genome shotgun (WGS) entry which is preliminary data.</text>
</comment>
<evidence type="ECO:0000313" key="1">
    <source>
        <dbReference type="EMBL" id="MPC61304.1"/>
    </source>
</evidence>
<protein>
    <recommendedName>
        <fullName evidence="3">Reverse transcriptase domain-containing protein</fullName>
    </recommendedName>
</protein>
<sequence length="56" mass="6165">MGTPKDGVLSPMLFNIVMGNMNSLLQSQMCSFSLSNSKIFSTSTPSFQTFLLDITR</sequence>
<keyword evidence="2" id="KW-1185">Reference proteome</keyword>
<gene>
    <name evidence="1" type="ORF">E2C01_055373</name>
</gene>
<proteinExistence type="predicted"/>
<evidence type="ECO:0008006" key="3">
    <source>
        <dbReference type="Google" id="ProtNLM"/>
    </source>
</evidence>
<name>A0A5B7GXJ5_PORTR</name>
<accession>A0A5B7GXJ5</accession>
<dbReference type="Proteomes" id="UP000324222">
    <property type="component" value="Unassembled WGS sequence"/>
</dbReference>
<evidence type="ECO:0000313" key="2">
    <source>
        <dbReference type="Proteomes" id="UP000324222"/>
    </source>
</evidence>
<reference evidence="1 2" key="1">
    <citation type="submission" date="2019-05" db="EMBL/GenBank/DDBJ databases">
        <title>Another draft genome of Portunus trituberculatus and its Hox gene families provides insights of decapod evolution.</title>
        <authorList>
            <person name="Jeong J.-H."/>
            <person name="Song I."/>
            <person name="Kim S."/>
            <person name="Choi T."/>
            <person name="Kim D."/>
            <person name="Ryu S."/>
            <person name="Kim W."/>
        </authorList>
    </citation>
    <scope>NUCLEOTIDE SEQUENCE [LARGE SCALE GENOMIC DNA]</scope>
    <source>
        <tissue evidence="1">Muscle</tissue>
    </source>
</reference>